<accession>A0ACC0XJ77</accession>
<evidence type="ECO:0000313" key="1">
    <source>
        <dbReference type="EMBL" id="KAJ0017706.1"/>
    </source>
</evidence>
<evidence type="ECO:0000313" key="2">
    <source>
        <dbReference type="Proteomes" id="UP001163603"/>
    </source>
</evidence>
<protein>
    <submittedName>
        <fullName evidence="1">Uncharacterized protein</fullName>
    </submittedName>
</protein>
<name>A0ACC0XJ77_9ROSI</name>
<proteinExistence type="predicted"/>
<sequence>MIVITSSRWC</sequence>
<dbReference type="EMBL" id="CM047747">
    <property type="protein sequence ID" value="KAJ0017706.1"/>
    <property type="molecule type" value="Genomic_DNA"/>
</dbReference>
<reference evidence="2" key="1">
    <citation type="journal article" date="2023" name="G3 (Bethesda)">
        <title>Genome assembly and association tests identify interacting loci associated with vigor, precocity, and sex in interspecific pistachio rootstocks.</title>
        <authorList>
            <person name="Palmer W."/>
            <person name="Jacygrad E."/>
            <person name="Sagayaradj S."/>
            <person name="Cavanaugh K."/>
            <person name="Han R."/>
            <person name="Bertier L."/>
            <person name="Beede B."/>
            <person name="Kafkas S."/>
            <person name="Golino D."/>
            <person name="Preece J."/>
            <person name="Michelmore R."/>
        </authorList>
    </citation>
    <scope>NUCLEOTIDE SEQUENCE [LARGE SCALE GENOMIC DNA]</scope>
</reference>
<comment type="caution">
    <text evidence="1">The sequence shown here is derived from an EMBL/GenBank/DDBJ whole genome shotgun (WGS) entry which is preliminary data.</text>
</comment>
<gene>
    <name evidence="1" type="ORF">Pint_11087</name>
</gene>
<dbReference type="Proteomes" id="UP001163603">
    <property type="component" value="Chromosome 12"/>
</dbReference>
<keyword evidence="2" id="KW-1185">Reference proteome</keyword>
<organism evidence="1 2">
    <name type="scientific">Pistacia integerrima</name>
    <dbReference type="NCBI Taxonomy" id="434235"/>
    <lineage>
        <taxon>Eukaryota</taxon>
        <taxon>Viridiplantae</taxon>
        <taxon>Streptophyta</taxon>
        <taxon>Embryophyta</taxon>
        <taxon>Tracheophyta</taxon>
        <taxon>Spermatophyta</taxon>
        <taxon>Magnoliopsida</taxon>
        <taxon>eudicotyledons</taxon>
        <taxon>Gunneridae</taxon>
        <taxon>Pentapetalae</taxon>
        <taxon>rosids</taxon>
        <taxon>malvids</taxon>
        <taxon>Sapindales</taxon>
        <taxon>Anacardiaceae</taxon>
        <taxon>Pistacia</taxon>
    </lineage>
</organism>